<evidence type="ECO:0000256" key="9">
    <source>
        <dbReference type="ARBA" id="ARBA00022833"/>
    </source>
</evidence>
<evidence type="ECO:0000256" key="12">
    <source>
        <dbReference type="ARBA" id="ARBA00023172"/>
    </source>
</evidence>
<evidence type="ECO:0000256" key="8">
    <source>
        <dbReference type="ARBA" id="ARBA00022806"/>
    </source>
</evidence>
<dbReference type="CDD" id="cd17920">
    <property type="entry name" value="DEXHc_RecQ"/>
    <property type="match status" value="1"/>
</dbReference>
<dbReference type="EC" id="5.6.2.4" evidence="16"/>
<dbReference type="PANTHER" id="PTHR13710:SF105">
    <property type="entry name" value="ATP-DEPENDENT DNA HELICASE Q1"/>
    <property type="match status" value="1"/>
</dbReference>
<dbReference type="GO" id="GO:0030894">
    <property type="term" value="C:replisome"/>
    <property type="evidence" value="ECO:0007669"/>
    <property type="project" value="TreeGrafter"/>
</dbReference>
<feature type="domain" description="Helicase ATP-binding" evidence="18">
    <location>
        <begin position="46"/>
        <end position="214"/>
    </location>
</feature>
<keyword evidence="21" id="KW-1185">Reference proteome</keyword>
<dbReference type="AlphaFoldDB" id="A0A2T5V7N7"/>
<dbReference type="Gene3D" id="1.10.10.10">
    <property type="entry name" value="Winged helix-like DNA-binding domain superfamily/Winged helix DNA-binding domain"/>
    <property type="match status" value="1"/>
</dbReference>
<evidence type="ECO:0000256" key="15">
    <source>
        <dbReference type="ARBA" id="ARBA00034617"/>
    </source>
</evidence>
<dbReference type="GO" id="GO:0006260">
    <property type="term" value="P:DNA replication"/>
    <property type="evidence" value="ECO:0007669"/>
    <property type="project" value="InterPro"/>
</dbReference>
<dbReference type="FunFam" id="3.40.50.300:FF:000156">
    <property type="entry name" value="ATP-dependent DNA helicase recQ"/>
    <property type="match status" value="1"/>
</dbReference>
<dbReference type="GO" id="GO:0046872">
    <property type="term" value="F:metal ion binding"/>
    <property type="evidence" value="ECO:0007669"/>
    <property type="project" value="UniProtKB-KW"/>
</dbReference>
<evidence type="ECO:0000259" key="18">
    <source>
        <dbReference type="PROSITE" id="PS51192"/>
    </source>
</evidence>
<dbReference type="Gene3D" id="3.40.50.300">
    <property type="entry name" value="P-loop containing nucleotide triphosphate hydrolases"/>
    <property type="match status" value="2"/>
</dbReference>
<evidence type="ECO:0000313" key="21">
    <source>
        <dbReference type="Proteomes" id="UP000244081"/>
    </source>
</evidence>
<dbReference type="InterPro" id="IPR011545">
    <property type="entry name" value="DEAD/DEAH_box_helicase_dom"/>
</dbReference>
<dbReference type="SMART" id="SM00490">
    <property type="entry name" value="HELICc"/>
    <property type="match status" value="1"/>
</dbReference>
<dbReference type="NCBIfam" id="TIGR00614">
    <property type="entry name" value="recQ_fam"/>
    <property type="match status" value="1"/>
</dbReference>
<dbReference type="GO" id="GO:0009378">
    <property type="term" value="F:four-way junction helicase activity"/>
    <property type="evidence" value="ECO:0007669"/>
    <property type="project" value="TreeGrafter"/>
</dbReference>
<gene>
    <name evidence="20" type="ORF">C8N35_106154</name>
</gene>
<sequence>MDGNGQVQQVDATDATDAPGRFRGPLDVLHDIFGYQAFRPGQSEIIDLLCGGTSTLAVMPTGAGKSLCYQIPAILSERATVVISPLVALIDDQAAALRANGVNVAAIHSGLSRERNVEEWRDFAAGRSKLLYLSPERLMTPRMLAAMGRIGPGLFVIDEAHCISKWGPSFRPEYEQLAALGQHFPNATIAAFTATADSATRVDIADKLFHGHGRTIVHGFDRPNLQLGVQPKTNWRRQLMEFLNGKEGLSGIVYCLSRRLTEEVADYLCEEGVKAIAYHAGQPSDQRRESQDRFMSEDGVVMVATIAFGMGIDKPDIRFVCHLNLPGSMEAYYQEIGRAGRDGQPAETLMLYGLDDIRMQRQFIENDGEDGEHKLREHKRLDALLAYCEASGCRRQSLLAYFDDTTGPCGNCDNCLHPPKVVDGTGEARALFQAIAATGQFFGASHIIDILRGGETQKISERGHDKLDVFGIGKARPKDFWQGFIRQAVSGGYLVINIQKYGCLELTPRADAVMAGQEIFAIREEALMPRAKSKRGGERAARVQAAAGDLSERDQRLLADLKALRLELARDRGVPAYVVFPDATLIELAKARPMSEAQMGEINGVGPKKLAEYAAPFLKVIAAA</sequence>
<comment type="cofactor">
    <cofactor evidence="1">
        <name>Mg(2+)</name>
        <dbReference type="ChEBI" id="CHEBI:18420"/>
    </cofactor>
</comment>
<feature type="domain" description="HRDC" evidence="17">
    <location>
        <begin position="551"/>
        <end position="624"/>
    </location>
</feature>
<evidence type="ECO:0000256" key="4">
    <source>
        <dbReference type="ARBA" id="ARBA00022723"/>
    </source>
</evidence>
<keyword evidence="13" id="KW-0234">DNA repair</keyword>
<dbReference type="Pfam" id="PF16124">
    <property type="entry name" value="RecQ_Zn_bind"/>
    <property type="match status" value="1"/>
</dbReference>
<keyword evidence="7" id="KW-0378">Hydrolase</keyword>
<dbReference type="InterPro" id="IPR032284">
    <property type="entry name" value="RecQ_Zn-bd"/>
</dbReference>
<keyword evidence="12" id="KW-0233">DNA recombination</keyword>
<dbReference type="InterPro" id="IPR018982">
    <property type="entry name" value="RQC_domain"/>
</dbReference>
<keyword evidence="6" id="KW-0227">DNA damage</keyword>
<evidence type="ECO:0000256" key="7">
    <source>
        <dbReference type="ARBA" id="ARBA00022801"/>
    </source>
</evidence>
<dbReference type="InterPro" id="IPR036388">
    <property type="entry name" value="WH-like_DNA-bd_sf"/>
</dbReference>
<dbReference type="Pfam" id="PF00271">
    <property type="entry name" value="Helicase_C"/>
    <property type="match status" value="1"/>
</dbReference>
<accession>A0A2T5V7N7</accession>
<dbReference type="InterPro" id="IPR027417">
    <property type="entry name" value="P-loop_NTPase"/>
</dbReference>
<keyword evidence="4" id="KW-0479">Metal-binding</keyword>
<dbReference type="SUPFAM" id="SSF52540">
    <property type="entry name" value="P-loop containing nucleoside triphosphate hydrolases"/>
    <property type="match status" value="2"/>
</dbReference>
<comment type="catalytic activity">
    <reaction evidence="15">
        <text>Couples ATP hydrolysis with the unwinding of duplex DNA by translocating in the 3'-5' direction.</text>
        <dbReference type="EC" id="5.6.2.4"/>
    </reaction>
</comment>
<organism evidence="20 21">
    <name type="scientific">Breoghania corrubedonensis</name>
    <dbReference type="NCBI Taxonomy" id="665038"/>
    <lineage>
        <taxon>Bacteria</taxon>
        <taxon>Pseudomonadati</taxon>
        <taxon>Pseudomonadota</taxon>
        <taxon>Alphaproteobacteria</taxon>
        <taxon>Hyphomicrobiales</taxon>
        <taxon>Stappiaceae</taxon>
        <taxon>Breoghania</taxon>
    </lineage>
</organism>
<dbReference type="GO" id="GO:0043590">
    <property type="term" value="C:bacterial nucleoid"/>
    <property type="evidence" value="ECO:0007669"/>
    <property type="project" value="TreeGrafter"/>
</dbReference>
<proteinExistence type="inferred from homology"/>
<keyword evidence="8 20" id="KW-0347">Helicase</keyword>
<dbReference type="GO" id="GO:0016787">
    <property type="term" value="F:hydrolase activity"/>
    <property type="evidence" value="ECO:0007669"/>
    <property type="project" value="UniProtKB-KW"/>
</dbReference>
<dbReference type="PROSITE" id="PS51194">
    <property type="entry name" value="HELICASE_CTER"/>
    <property type="match status" value="1"/>
</dbReference>
<dbReference type="PROSITE" id="PS51192">
    <property type="entry name" value="HELICASE_ATP_BIND_1"/>
    <property type="match status" value="1"/>
</dbReference>
<dbReference type="GO" id="GO:0009432">
    <property type="term" value="P:SOS response"/>
    <property type="evidence" value="ECO:0007669"/>
    <property type="project" value="UniProtKB-UniRule"/>
</dbReference>
<evidence type="ECO:0000256" key="14">
    <source>
        <dbReference type="ARBA" id="ARBA00023235"/>
    </source>
</evidence>
<evidence type="ECO:0000313" key="20">
    <source>
        <dbReference type="EMBL" id="PTW59769.1"/>
    </source>
</evidence>
<dbReference type="Proteomes" id="UP000244081">
    <property type="component" value="Unassembled WGS sequence"/>
</dbReference>
<dbReference type="EMBL" id="QAYG01000006">
    <property type="protein sequence ID" value="PTW59769.1"/>
    <property type="molecule type" value="Genomic_DNA"/>
</dbReference>
<evidence type="ECO:0000256" key="3">
    <source>
        <dbReference type="ARBA" id="ARBA00005446"/>
    </source>
</evidence>
<dbReference type="GO" id="GO:0003677">
    <property type="term" value="F:DNA binding"/>
    <property type="evidence" value="ECO:0007669"/>
    <property type="project" value="UniProtKB-KW"/>
</dbReference>
<dbReference type="PROSITE" id="PS00690">
    <property type="entry name" value="DEAH_ATP_HELICASE"/>
    <property type="match status" value="1"/>
</dbReference>
<dbReference type="CDD" id="cd18794">
    <property type="entry name" value="SF2_C_RecQ"/>
    <property type="match status" value="1"/>
</dbReference>
<dbReference type="PROSITE" id="PS50967">
    <property type="entry name" value="HRDC"/>
    <property type="match status" value="1"/>
</dbReference>
<dbReference type="InterPro" id="IPR006293">
    <property type="entry name" value="DNA_helicase_ATP-dep_RecQ_bac"/>
</dbReference>
<evidence type="ECO:0000256" key="11">
    <source>
        <dbReference type="ARBA" id="ARBA00023125"/>
    </source>
</evidence>
<dbReference type="InterPro" id="IPR004589">
    <property type="entry name" value="DNA_helicase_ATP-dep_RecQ"/>
</dbReference>
<dbReference type="PANTHER" id="PTHR13710">
    <property type="entry name" value="DNA HELICASE RECQ FAMILY MEMBER"/>
    <property type="match status" value="1"/>
</dbReference>
<dbReference type="GO" id="GO:0005737">
    <property type="term" value="C:cytoplasm"/>
    <property type="evidence" value="ECO:0007669"/>
    <property type="project" value="TreeGrafter"/>
</dbReference>
<dbReference type="InterPro" id="IPR001650">
    <property type="entry name" value="Helicase_C-like"/>
</dbReference>
<dbReference type="NCBIfam" id="TIGR01389">
    <property type="entry name" value="recQ"/>
    <property type="match status" value="1"/>
</dbReference>
<evidence type="ECO:0000259" key="19">
    <source>
        <dbReference type="PROSITE" id="PS51194"/>
    </source>
</evidence>
<keyword evidence="11" id="KW-0238">DNA-binding</keyword>
<dbReference type="InterPro" id="IPR014001">
    <property type="entry name" value="Helicase_ATP-bd"/>
</dbReference>
<comment type="caution">
    <text evidence="20">The sequence shown here is derived from an EMBL/GenBank/DDBJ whole genome shotgun (WGS) entry which is preliminary data.</text>
</comment>
<reference evidence="20 21" key="1">
    <citation type="submission" date="2018-04" db="EMBL/GenBank/DDBJ databases">
        <title>Genomic Encyclopedia of Archaeal and Bacterial Type Strains, Phase II (KMG-II): from individual species to whole genera.</title>
        <authorList>
            <person name="Goeker M."/>
        </authorList>
    </citation>
    <scope>NUCLEOTIDE SEQUENCE [LARGE SCALE GENOMIC DNA]</scope>
    <source>
        <strain evidence="20 21">DSM 23382</strain>
    </source>
</reference>
<dbReference type="Pfam" id="PF00270">
    <property type="entry name" value="DEAD"/>
    <property type="match status" value="1"/>
</dbReference>
<feature type="domain" description="Helicase C-terminal" evidence="19">
    <location>
        <begin position="235"/>
        <end position="382"/>
    </location>
</feature>
<dbReference type="InterPro" id="IPR044876">
    <property type="entry name" value="HRDC_dom_sf"/>
</dbReference>
<dbReference type="GO" id="GO:0006310">
    <property type="term" value="P:DNA recombination"/>
    <property type="evidence" value="ECO:0007669"/>
    <property type="project" value="UniProtKB-UniRule"/>
</dbReference>
<dbReference type="InterPro" id="IPR002464">
    <property type="entry name" value="DNA/RNA_helicase_DEAH_CS"/>
</dbReference>
<evidence type="ECO:0000256" key="16">
    <source>
        <dbReference type="NCBIfam" id="TIGR01389"/>
    </source>
</evidence>
<evidence type="ECO:0000256" key="6">
    <source>
        <dbReference type="ARBA" id="ARBA00022763"/>
    </source>
</evidence>
<comment type="cofactor">
    <cofactor evidence="2">
        <name>Zn(2+)</name>
        <dbReference type="ChEBI" id="CHEBI:29105"/>
    </cofactor>
</comment>
<protein>
    <recommendedName>
        <fullName evidence="16">DNA helicase RecQ</fullName>
        <ecNumber evidence="16">5.6.2.4</ecNumber>
    </recommendedName>
</protein>
<keyword evidence="5" id="KW-0547">Nucleotide-binding</keyword>
<evidence type="ECO:0000256" key="10">
    <source>
        <dbReference type="ARBA" id="ARBA00022840"/>
    </source>
</evidence>
<dbReference type="GO" id="GO:0005524">
    <property type="term" value="F:ATP binding"/>
    <property type="evidence" value="ECO:0007669"/>
    <property type="project" value="UniProtKB-KW"/>
</dbReference>
<dbReference type="InterPro" id="IPR010997">
    <property type="entry name" value="HRDC-like_sf"/>
</dbReference>
<evidence type="ECO:0000256" key="5">
    <source>
        <dbReference type="ARBA" id="ARBA00022741"/>
    </source>
</evidence>
<dbReference type="GO" id="GO:0006281">
    <property type="term" value="P:DNA repair"/>
    <property type="evidence" value="ECO:0007669"/>
    <property type="project" value="UniProtKB-KW"/>
</dbReference>
<dbReference type="SMART" id="SM00487">
    <property type="entry name" value="DEXDc"/>
    <property type="match status" value="1"/>
</dbReference>
<keyword evidence="10" id="KW-0067">ATP-binding</keyword>
<dbReference type="SMART" id="SM00341">
    <property type="entry name" value="HRDC"/>
    <property type="match status" value="1"/>
</dbReference>
<evidence type="ECO:0000256" key="13">
    <source>
        <dbReference type="ARBA" id="ARBA00023204"/>
    </source>
</evidence>
<dbReference type="SMART" id="SM00956">
    <property type="entry name" value="RQC"/>
    <property type="match status" value="1"/>
</dbReference>
<evidence type="ECO:0000256" key="2">
    <source>
        <dbReference type="ARBA" id="ARBA00001947"/>
    </source>
</evidence>
<evidence type="ECO:0000256" key="1">
    <source>
        <dbReference type="ARBA" id="ARBA00001946"/>
    </source>
</evidence>
<keyword evidence="14" id="KW-0413">Isomerase</keyword>
<dbReference type="GO" id="GO:0043138">
    <property type="term" value="F:3'-5' DNA helicase activity"/>
    <property type="evidence" value="ECO:0007669"/>
    <property type="project" value="UniProtKB-EC"/>
</dbReference>
<dbReference type="Pfam" id="PF09382">
    <property type="entry name" value="RQC"/>
    <property type="match status" value="1"/>
</dbReference>
<dbReference type="Pfam" id="PF00570">
    <property type="entry name" value="HRDC"/>
    <property type="match status" value="1"/>
</dbReference>
<dbReference type="InterPro" id="IPR002121">
    <property type="entry name" value="HRDC_dom"/>
</dbReference>
<dbReference type="Gene3D" id="1.10.150.80">
    <property type="entry name" value="HRDC domain"/>
    <property type="match status" value="1"/>
</dbReference>
<comment type="similarity">
    <text evidence="3">Belongs to the helicase family. RecQ subfamily.</text>
</comment>
<evidence type="ECO:0000259" key="17">
    <source>
        <dbReference type="PROSITE" id="PS50967"/>
    </source>
</evidence>
<keyword evidence="9" id="KW-0862">Zinc</keyword>
<dbReference type="SUPFAM" id="SSF47819">
    <property type="entry name" value="HRDC-like"/>
    <property type="match status" value="1"/>
</dbReference>
<name>A0A2T5V7N7_9HYPH</name>